<evidence type="ECO:0000313" key="3">
    <source>
        <dbReference type="Proteomes" id="UP000053766"/>
    </source>
</evidence>
<proteinExistence type="predicted"/>
<reference evidence="2 3" key="1">
    <citation type="submission" date="2013-11" db="EMBL/GenBank/DDBJ databases">
        <title>Draft genome of the bovine lungworm Dictyocaulus viviparus.</title>
        <authorList>
            <person name="Mitreva M."/>
        </authorList>
    </citation>
    <scope>NUCLEOTIDE SEQUENCE [LARGE SCALE GENOMIC DNA]</scope>
    <source>
        <strain evidence="2 3">HannoverDv2000</strain>
    </source>
</reference>
<dbReference type="EMBL" id="KN716399">
    <property type="protein sequence ID" value="KJH45595.1"/>
    <property type="molecule type" value="Genomic_DNA"/>
</dbReference>
<accession>A0A0D8XM22</accession>
<sequence>MPAGSSMVLNESGASHLGGSDSFVPRSESWNQDNWRPVPPLAELKNVEWNSEDSPSGVPAIQIDDDTTRAFHRPPDRRRI</sequence>
<dbReference type="STRING" id="29172.A0A0D8XM22"/>
<protein>
    <submittedName>
        <fullName evidence="2">Uncharacterized protein</fullName>
    </submittedName>
</protein>
<feature type="region of interest" description="Disordered" evidence="1">
    <location>
        <begin position="1"/>
        <end position="80"/>
    </location>
</feature>
<gene>
    <name evidence="2" type="ORF">DICVIV_08365</name>
</gene>
<dbReference type="AlphaFoldDB" id="A0A0D8XM22"/>
<evidence type="ECO:0000313" key="2">
    <source>
        <dbReference type="EMBL" id="KJH45595.1"/>
    </source>
</evidence>
<dbReference type="OrthoDB" id="447251at2759"/>
<evidence type="ECO:0000256" key="1">
    <source>
        <dbReference type="SAM" id="MobiDB-lite"/>
    </source>
</evidence>
<feature type="compositionally biased region" description="Basic residues" evidence="1">
    <location>
        <begin position="70"/>
        <end position="80"/>
    </location>
</feature>
<organism evidence="2 3">
    <name type="scientific">Dictyocaulus viviparus</name>
    <name type="common">Bovine lungworm</name>
    <dbReference type="NCBI Taxonomy" id="29172"/>
    <lineage>
        <taxon>Eukaryota</taxon>
        <taxon>Metazoa</taxon>
        <taxon>Ecdysozoa</taxon>
        <taxon>Nematoda</taxon>
        <taxon>Chromadorea</taxon>
        <taxon>Rhabditida</taxon>
        <taxon>Rhabditina</taxon>
        <taxon>Rhabditomorpha</taxon>
        <taxon>Strongyloidea</taxon>
        <taxon>Metastrongylidae</taxon>
        <taxon>Dictyocaulus</taxon>
    </lineage>
</organism>
<keyword evidence="3" id="KW-1185">Reference proteome</keyword>
<dbReference type="Proteomes" id="UP000053766">
    <property type="component" value="Unassembled WGS sequence"/>
</dbReference>
<reference evidence="3" key="2">
    <citation type="journal article" date="2016" name="Sci. Rep.">
        <title>Dictyocaulus viviparus genome, variome and transcriptome elucidate lungworm biology and support future intervention.</title>
        <authorList>
            <person name="McNulty S.N."/>
            <person name="Strube C."/>
            <person name="Rosa B.A."/>
            <person name="Martin J.C."/>
            <person name="Tyagi R."/>
            <person name="Choi Y.J."/>
            <person name="Wang Q."/>
            <person name="Hallsworth Pepin K."/>
            <person name="Zhang X."/>
            <person name="Ozersky P."/>
            <person name="Wilson R.K."/>
            <person name="Sternberg P.W."/>
            <person name="Gasser R.B."/>
            <person name="Mitreva M."/>
        </authorList>
    </citation>
    <scope>NUCLEOTIDE SEQUENCE [LARGE SCALE GENOMIC DNA]</scope>
    <source>
        <strain evidence="3">HannoverDv2000</strain>
    </source>
</reference>
<name>A0A0D8XM22_DICVI</name>